<dbReference type="AlphaFoldDB" id="A0A0A9L204"/>
<reference evidence="1" key="1">
    <citation type="submission" date="2014-09" db="EMBL/GenBank/DDBJ databases">
        <authorList>
            <person name="Magalhaes I.L.F."/>
            <person name="Oliveira U."/>
            <person name="Santos F.R."/>
            <person name="Vidigal T.H.D.A."/>
            <person name="Brescovit A.D."/>
            <person name="Santos A.J."/>
        </authorList>
    </citation>
    <scope>NUCLEOTIDE SEQUENCE</scope>
    <source>
        <tissue evidence="1">Shoot tissue taken approximately 20 cm above the soil surface</tissue>
    </source>
</reference>
<dbReference type="EMBL" id="GBRH01178939">
    <property type="protein sequence ID" value="JAE18957.1"/>
    <property type="molecule type" value="Transcribed_RNA"/>
</dbReference>
<organism evidence="1">
    <name type="scientific">Arundo donax</name>
    <name type="common">Giant reed</name>
    <name type="synonym">Donax arundinaceus</name>
    <dbReference type="NCBI Taxonomy" id="35708"/>
    <lineage>
        <taxon>Eukaryota</taxon>
        <taxon>Viridiplantae</taxon>
        <taxon>Streptophyta</taxon>
        <taxon>Embryophyta</taxon>
        <taxon>Tracheophyta</taxon>
        <taxon>Spermatophyta</taxon>
        <taxon>Magnoliopsida</taxon>
        <taxon>Liliopsida</taxon>
        <taxon>Poales</taxon>
        <taxon>Poaceae</taxon>
        <taxon>PACMAD clade</taxon>
        <taxon>Arundinoideae</taxon>
        <taxon>Arundineae</taxon>
        <taxon>Arundo</taxon>
    </lineage>
</organism>
<name>A0A0A9L204_ARUDO</name>
<evidence type="ECO:0000313" key="1">
    <source>
        <dbReference type="EMBL" id="JAE18957.1"/>
    </source>
</evidence>
<proteinExistence type="predicted"/>
<dbReference type="PANTHER" id="PTHR47346">
    <property type="entry name" value="HYDROLASES, ACTING ON ESTER BOND"/>
    <property type="match status" value="1"/>
</dbReference>
<dbReference type="PANTHER" id="PTHR47346:SF1">
    <property type="entry name" value="GPI INOSITOL-DEACYLASE"/>
    <property type="match status" value="1"/>
</dbReference>
<sequence>MGQNFPWFIDSAICVGVVLHGLFGSQPNVSCISFKLPGRRGGEVGLSFLYLLGGFYSFVSSMALAPYRALYALAIIGFICFASRIMERRKMARGDVSSRKSWKHSHKH</sequence>
<protein>
    <submittedName>
        <fullName evidence="1">Uncharacterized protein</fullName>
    </submittedName>
</protein>
<reference evidence="1" key="2">
    <citation type="journal article" date="2015" name="Data Brief">
        <title>Shoot transcriptome of the giant reed, Arundo donax.</title>
        <authorList>
            <person name="Barrero R.A."/>
            <person name="Guerrero F.D."/>
            <person name="Moolhuijzen P."/>
            <person name="Goolsby J.A."/>
            <person name="Tidwell J."/>
            <person name="Bellgard S.E."/>
            <person name="Bellgard M.I."/>
        </authorList>
    </citation>
    <scope>NUCLEOTIDE SEQUENCE</scope>
    <source>
        <tissue evidence="1">Shoot tissue taken approximately 20 cm above the soil surface</tissue>
    </source>
</reference>
<accession>A0A0A9L204</accession>